<dbReference type="GeneID" id="63800006"/>
<accession>A0A1Y1WAE6</accession>
<feature type="region of interest" description="Disordered" evidence="1">
    <location>
        <begin position="59"/>
        <end position="83"/>
    </location>
</feature>
<reference evidence="2 3" key="1">
    <citation type="submission" date="2016-07" db="EMBL/GenBank/DDBJ databases">
        <title>Pervasive Adenine N6-methylation of Active Genes in Fungi.</title>
        <authorList>
            <consortium name="DOE Joint Genome Institute"/>
            <person name="Mondo S.J."/>
            <person name="Dannebaum R.O."/>
            <person name="Kuo R.C."/>
            <person name="Labutti K."/>
            <person name="Haridas S."/>
            <person name="Kuo A."/>
            <person name="Salamov A."/>
            <person name="Ahrendt S.R."/>
            <person name="Lipzen A."/>
            <person name="Sullivan W."/>
            <person name="Andreopoulos W.B."/>
            <person name="Clum A."/>
            <person name="Lindquist E."/>
            <person name="Daum C."/>
            <person name="Ramamoorthy G.K."/>
            <person name="Gryganskyi A."/>
            <person name="Culley D."/>
            <person name="Magnuson J.K."/>
            <person name="James T.Y."/>
            <person name="O'Malley M.A."/>
            <person name="Stajich J.E."/>
            <person name="Spatafora J.W."/>
            <person name="Visel A."/>
            <person name="Grigoriev I.V."/>
        </authorList>
    </citation>
    <scope>NUCLEOTIDE SEQUENCE [LARGE SCALE GENOMIC DNA]</scope>
    <source>
        <strain evidence="2 3">ATCC 12442</strain>
    </source>
</reference>
<dbReference type="AlphaFoldDB" id="A0A1Y1WAE6"/>
<dbReference type="EMBL" id="MCFD01000005">
    <property type="protein sequence ID" value="ORX70517.1"/>
    <property type="molecule type" value="Genomic_DNA"/>
</dbReference>
<proteinExistence type="predicted"/>
<evidence type="ECO:0000256" key="1">
    <source>
        <dbReference type="SAM" id="MobiDB-lite"/>
    </source>
</evidence>
<protein>
    <submittedName>
        <fullName evidence="2">Uncharacterized protein</fullName>
    </submittedName>
</protein>
<feature type="region of interest" description="Disordered" evidence="1">
    <location>
        <begin position="1"/>
        <end position="30"/>
    </location>
</feature>
<dbReference type="RefSeq" id="XP_040744096.1">
    <property type="nucleotide sequence ID" value="XM_040883358.1"/>
</dbReference>
<evidence type="ECO:0000313" key="2">
    <source>
        <dbReference type="EMBL" id="ORX70517.1"/>
    </source>
</evidence>
<keyword evidence="3" id="KW-1185">Reference proteome</keyword>
<organism evidence="2 3">
    <name type="scientific">Linderina pennispora</name>
    <dbReference type="NCBI Taxonomy" id="61395"/>
    <lineage>
        <taxon>Eukaryota</taxon>
        <taxon>Fungi</taxon>
        <taxon>Fungi incertae sedis</taxon>
        <taxon>Zoopagomycota</taxon>
        <taxon>Kickxellomycotina</taxon>
        <taxon>Kickxellomycetes</taxon>
        <taxon>Kickxellales</taxon>
        <taxon>Kickxellaceae</taxon>
        <taxon>Linderina</taxon>
    </lineage>
</organism>
<comment type="caution">
    <text evidence="2">The sequence shown here is derived from an EMBL/GenBank/DDBJ whole genome shotgun (WGS) entry which is preliminary data.</text>
</comment>
<name>A0A1Y1WAE6_9FUNG</name>
<gene>
    <name evidence="2" type="ORF">DL89DRAFT_135379</name>
</gene>
<dbReference type="Proteomes" id="UP000193922">
    <property type="component" value="Unassembled WGS sequence"/>
</dbReference>
<evidence type="ECO:0000313" key="3">
    <source>
        <dbReference type="Proteomes" id="UP000193922"/>
    </source>
</evidence>
<sequence>MPRSLLTSPPPGSHKPCRQPSRPCHTQTAKVADGGGAGAGAGGLCLPLVMCLQGQSQRTEIGPEGTTKWNKNTRPLPKKGARNMQTQILSESRADLPELLAPHYTPPLSLTALDIGRTDHFSLIFHLPKKTPLMVGRYRSEQVCGGATNIAKTVPFSVYAH</sequence>